<dbReference type="EMBL" id="GG749423">
    <property type="protein sequence ID" value="EGE81023.2"/>
    <property type="molecule type" value="Genomic_DNA"/>
</dbReference>
<gene>
    <name evidence="2" type="ORF">BDDG_03964</name>
</gene>
<dbReference type="Proteomes" id="UP000007802">
    <property type="component" value="Unassembled WGS sequence"/>
</dbReference>
<proteinExistence type="predicted"/>
<feature type="region of interest" description="Disordered" evidence="1">
    <location>
        <begin position="1"/>
        <end position="21"/>
    </location>
</feature>
<reference evidence="2" key="1">
    <citation type="submission" date="2010-03" db="EMBL/GenBank/DDBJ databases">
        <title>Annotation of Blastomyces dermatitidis strain ATCC 18188.</title>
        <authorList>
            <consortium name="The Broad Institute Genome Sequencing Platform"/>
            <consortium name="Broad Institute Genome Sequencing Center for Infectious Disease."/>
            <person name="Cuomo C."/>
            <person name="Klein B."/>
            <person name="Sullivan T."/>
            <person name="Heitman J."/>
            <person name="Young S."/>
            <person name="Zeng Q."/>
            <person name="Gargeya S."/>
            <person name="Alvarado L."/>
            <person name="Berlin A.M."/>
            <person name="Chapman S.B."/>
            <person name="Chen Z."/>
            <person name="Freedman E."/>
            <person name="Gellesch M."/>
            <person name="Goldberg J."/>
            <person name="Griggs A."/>
            <person name="Gujja S."/>
            <person name="Heilman E."/>
            <person name="Heiman D."/>
            <person name="Howarth C."/>
            <person name="Mehta T."/>
            <person name="Neiman D."/>
            <person name="Pearson M."/>
            <person name="Roberts A."/>
            <person name="Saif S."/>
            <person name="Shea T."/>
            <person name="Shenoy N."/>
            <person name="Sisk P."/>
            <person name="Stolte C."/>
            <person name="Sykes S."/>
            <person name="White J."/>
            <person name="Yandava C."/>
            <person name="Haas B."/>
            <person name="Nusbaum C."/>
            <person name="Birren B."/>
        </authorList>
    </citation>
    <scope>NUCLEOTIDE SEQUENCE [LARGE SCALE GENOMIC DNA]</scope>
    <source>
        <strain evidence="2">ATCC 18188</strain>
    </source>
</reference>
<evidence type="ECO:0000313" key="2">
    <source>
        <dbReference type="EMBL" id="EGE81023.2"/>
    </source>
</evidence>
<name>F2TCR0_AJEDA</name>
<dbReference type="AlphaFoldDB" id="F2TCR0"/>
<sequence>MPPQRKRQKWGGKRKKIPKANHTCQCPPEKSSYLGSSGYLRNFCSAAWFCAQIVKPNSSTISVDTSQGLEITVIREKEGQSSPCRMSPSTTIIYQTLFCYFCIKGWVVREGGQENKSCFFVSSYLGLSILSKFRLSPSALKSISPYEDKKVVGKLAFFLWVRCPGPQEEKRCICVGKKSWDLNFCCPGQASYVRTKLKLMCDGKQNIQAKEIRSARCNRFVIEECMMPVIGDHPTTAKKGWGRGKLPTLPLSNFGY</sequence>
<dbReference type="HOGENOM" id="CLU_1038167_0_0_1"/>
<accession>F2TCR0</accession>
<organism evidence="2">
    <name type="scientific">Ajellomyces dermatitidis (strain ATCC 18188 / CBS 674.68)</name>
    <name type="common">Blastomyces dermatitidis</name>
    <dbReference type="NCBI Taxonomy" id="653446"/>
    <lineage>
        <taxon>Eukaryota</taxon>
        <taxon>Fungi</taxon>
        <taxon>Dikarya</taxon>
        <taxon>Ascomycota</taxon>
        <taxon>Pezizomycotina</taxon>
        <taxon>Eurotiomycetes</taxon>
        <taxon>Eurotiomycetidae</taxon>
        <taxon>Onygenales</taxon>
        <taxon>Ajellomycetaceae</taxon>
        <taxon>Blastomyces</taxon>
    </lineage>
</organism>
<evidence type="ECO:0000256" key="1">
    <source>
        <dbReference type="SAM" id="MobiDB-lite"/>
    </source>
</evidence>
<protein>
    <submittedName>
        <fullName evidence="2">Uncharacterized protein</fullName>
    </submittedName>
</protein>
<feature type="compositionally biased region" description="Basic residues" evidence="1">
    <location>
        <begin position="1"/>
        <end position="19"/>
    </location>
</feature>